<dbReference type="InterPro" id="IPR023631">
    <property type="entry name" value="Amidase_dom"/>
</dbReference>
<dbReference type="Gene3D" id="3.10.490.10">
    <property type="entry name" value="Gamma-glutamyl cyclotransferase-like"/>
    <property type="match status" value="1"/>
</dbReference>
<dbReference type="AlphaFoldDB" id="A0A3D9LG45"/>
<reference evidence="3 4" key="1">
    <citation type="submission" date="2018-07" db="EMBL/GenBank/DDBJ databases">
        <title>Sequencing the genomes of 1000 actinobacteria strains.</title>
        <authorList>
            <person name="Klenk H.-P."/>
        </authorList>
    </citation>
    <scope>NUCLEOTIDE SEQUENCE [LARGE SCALE GENOMIC DNA]</scope>
    <source>
        <strain evidence="3 4">DSM 14442</strain>
    </source>
</reference>
<dbReference type="NCBIfam" id="TIGR02713">
    <property type="entry name" value="allophanate_hyd"/>
    <property type="match status" value="1"/>
</dbReference>
<accession>A0A3D9LG45</accession>
<evidence type="ECO:0000313" key="3">
    <source>
        <dbReference type="EMBL" id="REE04820.1"/>
    </source>
</evidence>
<dbReference type="PANTHER" id="PTHR11895">
    <property type="entry name" value="TRANSAMIDASE"/>
    <property type="match status" value="1"/>
</dbReference>
<dbReference type="SUPFAM" id="SSF75304">
    <property type="entry name" value="Amidase signature (AS) enzymes"/>
    <property type="match status" value="1"/>
</dbReference>
<dbReference type="Gene3D" id="1.20.58.1700">
    <property type="match status" value="1"/>
</dbReference>
<organism evidence="3 4">
    <name type="scientific">Citricoccus muralis</name>
    <dbReference type="NCBI Taxonomy" id="169134"/>
    <lineage>
        <taxon>Bacteria</taxon>
        <taxon>Bacillati</taxon>
        <taxon>Actinomycetota</taxon>
        <taxon>Actinomycetes</taxon>
        <taxon>Micrococcales</taxon>
        <taxon>Micrococcaceae</taxon>
        <taxon>Citricoccus</taxon>
    </lineage>
</organism>
<dbReference type="Gene3D" id="3.90.1300.10">
    <property type="entry name" value="Amidase signature (AS) domain"/>
    <property type="match status" value="1"/>
</dbReference>
<dbReference type="Proteomes" id="UP000256727">
    <property type="component" value="Unassembled WGS sequence"/>
</dbReference>
<dbReference type="Pfam" id="PF01425">
    <property type="entry name" value="Amidase"/>
    <property type="match status" value="1"/>
</dbReference>
<name>A0A3D9LG45_9MICC</name>
<dbReference type="OrthoDB" id="182039at2"/>
<dbReference type="InterPro" id="IPR053844">
    <property type="entry name" value="AH_C"/>
</dbReference>
<dbReference type="EMBL" id="QREH01000001">
    <property type="protein sequence ID" value="REE04820.1"/>
    <property type="molecule type" value="Genomic_DNA"/>
</dbReference>
<evidence type="ECO:0000259" key="1">
    <source>
        <dbReference type="Pfam" id="PF01425"/>
    </source>
</evidence>
<sequence length="575" mass="59594">MPTLSPTAAVARSYARIAAAHSSHVWISLQDESAALNEAWGVERELAAGREMPLAGLTFAVKDNIDVAGLRTTAAHPGFDRRAVVSASVVSRLRAAGAVFIGKTNLDQFATGLVGTRSPFGQPSSALAPERVSGGSSSGSAVAVAEGLVDFSLGTDTAGSGRVPAAFNGIIGLKPTYGLVAADGVVPACPSYDCVSVFAPTVALSAAVLRIASAPSERYPHSRVLPDTAPLSAPRDPVVAIPQDRDLTSLPEAFRTAFAGAIAQLVGRGVTVQKIDFSPFAQAGRLLYEGGLVAERAASFGRFLAEHPEGTDPHVGRIAAHAEEIPGVTVIQDQQVLAELTRRGRELLQGVDALVVPTAPEHPLMTDVLADDAGLINTGLGTFTNFVNLMDMAAIAVPVTHTTGDGAFGITFVTRAFHDQVGIDLAADFLREPPALSTTAGIDLAVFGAHLHGQPLNRQLTDLGGRYIDDITTATNHRLYLAEGSPPRPIVAPSASGISVPGELWRLPLTSLARLLTGLPAPMGLGQVSLSDGRTVCGFIGQVQGVERDITSFGGWRAYLDAAGEAAPAPLPVHA</sequence>
<dbReference type="Pfam" id="PF21986">
    <property type="entry name" value="AH_C"/>
    <property type="match status" value="1"/>
</dbReference>
<dbReference type="RefSeq" id="WP_115932691.1">
    <property type="nucleotide sequence ID" value="NZ_QREH01000001.1"/>
</dbReference>
<keyword evidence="4" id="KW-1185">Reference proteome</keyword>
<dbReference type="InterPro" id="IPR000120">
    <property type="entry name" value="Amidase"/>
</dbReference>
<comment type="caution">
    <text evidence="3">The sequence shown here is derived from an EMBL/GenBank/DDBJ whole genome shotgun (WGS) entry which is preliminary data.</text>
</comment>
<dbReference type="InterPro" id="IPR036928">
    <property type="entry name" value="AS_sf"/>
</dbReference>
<protein>
    <submittedName>
        <fullName evidence="3">Allophanate hydrolase</fullName>
    </submittedName>
</protein>
<evidence type="ECO:0000313" key="4">
    <source>
        <dbReference type="Proteomes" id="UP000256727"/>
    </source>
</evidence>
<proteinExistence type="predicted"/>
<dbReference type="PANTHER" id="PTHR11895:SF169">
    <property type="entry name" value="GLUTAMYL-TRNA(GLN) AMIDOTRANSFERASE"/>
    <property type="match status" value="1"/>
</dbReference>
<feature type="domain" description="Allophanate hydrolase C-terminal" evidence="2">
    <location>
        <begin position="442"/>
        <end position="560"/>
    </location>
</feature>
<keyword evidence="3" id="KW-0378">Hydrolase</keyword>
<dbReference type="GO" id="GO:0016787">
    <property type="term" value="F:hydrolase activity"/>
    <property type="evidence" value="ECO:0007669"/>
    <property type="project" value="UniProtKB-KW"/>
</dbReference>
<feature type="domain" description="Amidase" evidence="1">
    <location>
        <begin position="9"/>
        <end position="420"/>
    </location>
</feature>
<dbReference type="NCBIfam" id="NF006043">
    <property type="entry name" value="PRK08186.1"/>
    <property type="match status" value="1"/>
</dbReference>
<gene>
    <name evidence="3" type="ORF">C8E99_2676</name>
</gene>
<evidence type="ECO:0000259" key="2">
    <source>
        <dbReference type="Pfam" id="PF21986"/>
    </source>
</evidence>
<dbReference type="InterPro" id="IPR014085">
    <property type="entry name" value="Allophanate_hydrolase"/>
</dbReference>